<accession>A0AAE3G0E6</accession>
<proteinExistence type="predicted"/>
<keyword evidence="2" id="KW-1185">Reference proteome</keyword>
<dbReference type="Proteomes" id="UP001205843">
    <property type="component" value="Unassembled WGS sequence"/>
</dbReference>
<protein>
    <submittedName>
        <fullName evidence="1">Uncharacterized protein</fullName>
    </submittedName>
</protein>
<dbReference type="AlphaFoldDB" id="A0AAE3G0E6"/>
<reference evidence="1" key="1">
    <citation type="submission" date="2022-03" db="EMBL/GenBank/DDBJ databases">
        <title>Genomic Encyclopedia of Type Strains, Phase III (KMG-III): the genomes of soil and plant-associated and newly described type strains.</title>
        <authorList>
            <person name="Whitman W."/>
        </authorList>
    </citation>
    <scope>NUCLEOTIDE SEQUENCE</scope>
    <source>
        <strain evidence="1">ANL 6-2</strain>
    </source>
</reference>
<gene>
    <name evidence="1" type="ORF">J2T57_000308</name>
</gene>
<sequence length="191" mass="20826">MEVMMSYLLVFKRYAPFESFGGGFHGRGDSRPSYPDVARTWAGVPFDRSGVTGAGVGAASPTTHRTTRSREYISNVRVTVTDARLEDGLVLFTAHSAGSNPHPIAVGAPDIDTYIDACIHFNGNGLTVSGVVRGNDFPNLEVFLKTPTDRIHLLHHWETSHGGLSGPFRRLWGRKEKQVITRFSTDVPGGS</sequence>
<name>A0AAE3G0E6_9GAMM</name>
<dbReference type="EMBL" id="JALJXV010000001">
    <property type="protein sequence ID" value="MCP1673216.1"/>
    <property type="molecule type" value="Genomic_DNA"/>
</dbReference>
<dbReference type="RefSeq" id="WP_253473191.1">
    <property type="nucleotide sequence ID" value="NZ_JALJXV010000001.1"/>
</dbReference>
<evidence type="ECO:0000313" key="2">
    <source>
        <dbReference type="Proteomes" id="UP001205843"/>
    </source>
</evidence>
<organism evidence="1 2">
    <name type="scientific">Natronocella acetinitrilica</name>
    <dbReference type="NCBI Taxonomy" id="414046"/>
    <lineage>
        <taxon>Bacteria</taxon>
        <taxon>Pseudomonadati</taxon>
        <taxon>Pseudomonadota</taxon>
        <taxon>Gammaproteobacteria</taxon>
        <taxon>Chromatiales</taxon>
        <taxon>Ectothiorhodospiraceae</taxon>
        <taxon>Natronocella</taxon>
    </lineage>
</organism>
<comment type="caution">
    <text evidence="1">The sequence shown here is derived from an EMBL/GenBank/DDBJ whole genome shotgun (WGS) entry which is preliminary data.</text>
</comment>
<evidence type="ECO:0000313" key="1">
    <source>
        <dbReference type="EMBL" id="MCP1673216.1"/>
    </source>
</evidence>